<evidence type="ECO:0000313" key="1">
    <source>
        <dbReference type="EMBL" id="KAB0631478.1"/>
    </source>
</evidence>
<dbReference type="Proteomes" id="UP000473571">
    <property type="component" value="Unassembled WGS sequence"/>
</dbReference>
<proteinExistence type="predicted"/>
<dbReference type="AlphaFoldDB" id="A0A6L3ML01"/>
<dbReference type="EMBL" id="VZOL01001398">
    <property type="protein sequence ID" value="KAB0631478.1"/>
    <property type="molecule type" value="Genomic_DNA"/>
</dbReference>
<reference evidence="1 2" key="1">
    <citation type="submission" date="2019-09" db="EMBL/GenBank/DDBJ databases">
        <title>Draft genome sequences of 48 bacterial type strains from the CCUG.</title>
        <authorList>
            <person name="Tunovic T."/>
            <person name="Pineiro-Iglesias B."/>
            <person name="Unosson C."/>
            <person name="Inganas E."/>
            <person name="Ohlen M."/>
            <person name="Cardew S."/>
            <person name="Jensie-Markopoulos S."/>
            <person name="Salva-Serra F."/>
            <person name="Jaen-Luchoro D."/>
            <person name="Karlsson R."/>
            <person name="Svensson-Stadler L."/>
            <person name="Chun J."/>
            <person name="Moore E."/>
        </authorList>
    </citation>
    <scope>NUCLEOTIDE SEQUENCE [LARGE SCALE GENOMIC DNA]</scope>
    <source>
        <strain evidence="1 2">CCUG 65687</strain>
    </source>
</reference>
<protein>
    <submittedName>
        <fullName evidence="1">Cobalamin biosynthesis protein</fullName>
    </submittedName>
</protein>
<gene>
    <name evidence="1" type="ORF">F7R13_35735</name>
</gene>
<organism evidence="1 2">
    <name type="scientific">Burkholderia territorii</name>
    <dbReference type="NCBI Taxonomy" id="1503055"/>
    <lineage>
        <taxon>Bacteria</taxon>
        <taxon>Pseudomonadati</taxon>
        <taxon>Pseudomonadota</taxon>
        <taxon>Betaproteobacteria</taxon>
        <taxon>Burkholderiales</taxon>
        <taxon>Burkholderiaceae</taxon>
        <taxon>Burkholderia</taxon>
        <taxon>Burkholderia cepacia complex</taxon>
    </lineage>
</organism>
<comment type="caution">
    <text evidence="1">The sequence shown here is derived from an EMBL/GenBank/DDBJ whole genome shotgun (WGS) entry which is preliminary data.</text>
</comment>
<evidence type="ECO:0000313" key="2">
    <source>
        <dbReference type="Proteomes" id="UP000473571"/>
    </source>
</evidence>
<sequence>MLMLSLPVVAMLAVAATIVDRIVGEPAGWHPLVAFGRLAARIEGALNTGRR</sequence>
<accession>A0A6L3ML01</accession>
<feature type="non-terminal residue" evidence="1">
    <location>
        <position position="51"/>
    </location>
</feature>
<name>A0A6L3ML01_9BURK</name>